<sequence>METPPMDTVRSAKSSADDSPTSKKLKTYPRGGGAYQKRHPSQASKHKSTTAADDLPPTKKARTDSEADKKEGSLPIYPGAAGADDVASDSSRAVVAAPVERSTIELKQEIEELKAALARKTDEAGATHADCCEAESAAKAAETKVKEAETTRTEAEAMATEAKIKAKEAETKMEDALKEAKKWKKHFSVVQRHNKDVESRNAEIEMSAELSMTFERQERKAAEEALATLESHRSQQVCLRKMLLKDKLLNRFGVYADKTTFHGRTQLRFDSLGKGVWDDVEETLDRFKGLPSMPHSGK</sequence>
<accession>A0ACC3MSN8</accession>
<organism evidence="1 2">
    <name type="scientific">Vermiconidia calcicola</name>
    <dbReference type="NCBI Taxonomy" id="1690605"/>
    <lineage>
        <taxon>Eukaryota</taxon>
        <taxon>Fungi</taxon>
        <taxon>Dikarya</taxon>
        <taxon>Ascomycota</taxon>
        <taxon>Pezizomycotina</taxon>
        <taxon>Dothideomycetes</taxon>
        <taxon>Dothideomycetidae</taxon>
        <taxon>Mycosphaerellales</taxon>
        <taxon>Extremaceae</taxon>
        <taxon>Vermiconidia</taxon>
    </lineage>
</organism>
<proteinExistence type="predicted"/>
<name>A0ACC3MSN8_9PEZI</name>
<keyword evidence="2" id="KW-1185">Reference proteome</keyword>
<dbReference type="EMBL" id="JAUTXU010000157">
    <property type="protein sequence ID" value="KAK3702988.1"/>
    <property type="molecule type" value="Genomic_DNA"/>
</dbReference>
<evidence type="ECO:0000313" key="1">
    <source>
        <dbReference type="EMBL" id="KAK3702988.1"/>
    </source>
</evidence>
<dbReference type="Proteomes" id="UP001281147">
    <property type="component" value="Unassembled WGS sequence"/>
</dbReference>
<reference evidence="1" key="1">
    <citation type="submission" date="2023-07" db="EMBL/GenBank/DDBJ databases">
        <title>Black Yeasts Isolated from many extreme environments.</title>
        <authorList>
            <person name="Coleine C."/>
            <person name="Stajich J.E."/>
            <person name="Selbmann L."/>
        </authorList>
    </citation>
    <scope>NUCLEOTIDE SEQUENCE</scope>
    <source>
        <strain evidence="1">CCFEE 5714</strain>
    </source>
</reference>
<gene>
    <name evidence="1" type="ORF">LTR37_014718</name>
</gene>
<protein>
    <submittedName>
        <fullName evidence="1">Uncharacterized protein</fullName>
    </submittedName>
</protein>
<evidence type="ECO:0000313" key="2">
    <source>
        <dbReference type="Proteomes" id="UP001281147"/>
    </source>
</evidence>
<comment type="caution">
    <text evidence="1">The sequence shown here is derived from an EMBL/GenBank/DDBJ whole genome shotgun (WGS) entry which is preliminary data.</text>
</comment>